<evidence type="ECO:0000313" key="1">
    <source>
        <dbReference type="EMBL" id="KAJ0081042.1"/>
    </source>
</evidence>
<dbReference type="EMBL" id="CM047908">
    <property type="protein sequence ID" value="KAJ0081042.1"/>
    <property type="molecule type" value="Genomic_DNA"/>
</dbReference>
<protein>
    <submittedName>
        <fullName evidence="1">Uncharacterized protein</fullName>
    </submittedName>
</protein>
<reference evidence="2" key="1">
    <citation type="journal article" date="2023" name="G3 (Bethesda)">
        <title>Genome assembly and association tests identify interacting loci associated with vigor, precocity, and sex in interspecific pistachio rootstocks.</title>
        <authorList>
            <person name="Palmer W."/>
            <person name="Jacygrad E."/>
            <person name="Sagayaradj S."/>
            <person name="Cavanaugh K."/>
            <person name="Han R."/>
            <person name="Bertier L."/>
            <person name="Beede B."/>
            <person name="Kafkas S."/>
            <person name="Golino D."/>
            <person name="Preece J."/>
            <person name="Michelmore R."/>
        </authorList>
    </citation>
    <scope>NUCLEOTIDE SEQUENCE [LARGE SCALE GENOMIC DNA]</scope>
</reference>
<keyword evidence="2" id="KW-1185">Reference proteome</keyword>
<comment type="caution">
    <text evidence="1">The sequence shown here is derived from an EMBL/GenBank/DDBJ whole genome shotgun (WGS) entry which is preliminary data.</text>
</comment>
<proteinExistence type="predicted"/>
<evidence type="ECO:0000313" key="2">
    <source>
        <dbReference type="Proteomes" id="UP001164250"/>
    </source>
</evidence>
<accession>A0ACC1A2K0</accession>
<organism evidence="1 2">
    <name type="scientific">Pistacia atlantica</name>
    <dbReference type="NCBI Taxonomy" id="434234"/>
    <lineage>
        <taxon>Eukaryota</taxon>
        <taxon>Viridiplantae</taxon>
        <taxon>Streptophyta</taxon>
        <taxon>Embryophyta</taxon>
        <taxon>Tracheophyta</taxon>
        <taxon>Spermatophyta</taxon>
        <taxon>Magnoliopsida</taxon>
        <taxon>eudicotyledons</taxon>
        <taxon>Gunneridae</taxon>
        <taxon>Pentapetalae</taxon>
        <taxon>rosids</taxon>
        <taxon>malvids</taxon>
        <taxon>Sapindales</taxon>
        <taxon>Anacardiaceae</taxon>
        <taxon>Pistacia</taxon>
    </lineage>
</organism>
<name>A0ACC1A2K0_9ROSI</name>
<gene>
    <name evidence="1" type="ORF">Patl1_10187</name>
</gene>
<dbReference type="Proteomes" id="UP001164250">
    <property type="component" value="Chromosome 12"/>
</dbReference>
<sequence>MAQERKADLYEKLVRGELSDEENKEKYCIDFFRMGMEQESEQPQASDASVTVATQDEARENDAPMLFDMKFVAPGRTIGTMDNNDHKRFVSKQDLSDSKVQILTVRILGECNISVGAYV</sequence>